<name>A7N5G1_VIBC1</name>
<accession>A7N5G1</accession>
<dbReference type="KEGG" id="vha:VIBHAR_05919"/>
<dbReference type="EMBL" id="CP000790">
    <property type="protein sequence ID" value="ABU73812.1"/>
    <property type="molecule type" value="Genomic_DNA"/>
</dbReference>
<dbReference type="Proteomes" id="UP000008152">
    <property type="component" value="Chromosome II"/>
</dbReference>
<evidence type="ECO:0000313" key="2">
    <source>
        <dbReference type="Proteomes" id="UP000008152"/>
    </source>
</evidence>
<organism evidence="1 2">
    <name type="scientific">Vibrio campbellii (strain ATCC BAA-1116)</name>
    <dbReference type="NCBI Taxonomy" id="2902295"/>
    <lineage>
        <taxon>Bacteria</taxon>
        <taxon>Pseudomonadati</taxon>
        <taxon>Pseudomonadota</taxon>
        <taxon>Gammaproteobacteria</taxon>
        <taxon>Vibrionales</taxon>
        <taxon>Vibrionaceae</taxon>
        <taxon>Vibrio</taxon>
    </lineage>
</organism>
<reference evidence="1 2" key="1">
    <citation type="submission" date="2007-08" db="EMBL/GenBank/DDBJ databases">
        <authorList>
            <consortium name="The Vibrio harveyi Genome Sequencing Project"/>
            <person name="Bassler B."/>
            <person name="Clifton S.W."/>
            <person name="Fulton L."/>
            <person name="Delehaunty K."/>
            <person name="Fronick C."/>
            <person name="Harrison M."/>
            <person name="Markivic C."/>
            <person name="Fulton R."/>
            <person name="Tin-Wollam A.-M."/>
            <person name="Shah N."/>
            <person name="Pepin K."/>
            <person name="Nash W."/>
            <person name="Thiruvilangam P."/>
            <person name="Bhonagiri V."/>
            <person name="Waters C."/>
            <person name="Tu K.C."/>
            <person name="Irgon J."/>
            <person name="Wilson R.K."/>
        </authorList>
    </citation>
    <scope>NUCLEOTIDE SEQUENCE [LARGE SCALE GENOMIC DNA]</scope>
    <source>
        <strain evidence="2">ATCC BAA-1116 / BB120</strain>
    </source>
</reference>
<gene>
    <name evidence="1" type="ordered locus">VIBHAR_05919</name>
</gene>
<evidence type="ECO:0000313" key="1">
    <source>
        <dbReference type="EMBL" id="ABU73812.1"/>
    </source>
</evidence>
<dbReference type="AlphaFoldDB" id="A7N5G1"/>
<protein>
    <submittedName>
        <fullName evidence="1">Uncharacterized protein</fullName>
    </submittedName>
</protein>
<sequence length="45" mass="5256">MHILHIKFDATDKSTDFENNKITISWEKLAVNDKKAPRDAKPFLK</sequence>
<proteinExistence type="predicted"/>
<dbReference type="PATRIC" id="fig|338187.36.peg.4789"/>